<dbReference type="Pfam" id="PF13639">
    <property type="entry name" value="zf-RING_2"/>
    <property type="match status" value="1"/>
</dbReference>
<feature type="compositionally biased region" description="Acidic residues" evidence="10">
    <location>
        <begin position="304"/>
        <end position="322"/>
    </location>
</feature>
<dbReference type="InterPro" id="IPR013083">
    <property type="entry name" value="Znf_RING/FYVE/PHD"/>
</dbReference>
<keyword evidence="5 9" id="KW-0479">Metal-binding</keyword>
<dbReference type="InterPro" id="IPR039398">
    <property type="entry name" value="Deltex_fam"/>
</dbReference>
<dbReference type="SUPFAM" id="SSF52949">
    <property type="entry name" value="Macro domain-like"/>
    <property type="match status" value="1"/>
</dbReference>
<sequence length="631" mass="68995">MAETDAIAILCDPEFKLHTGAGNTVKNTGGQDFMNSLNAEKRKQRGSRVISVHVASGIRAGYVLLAPVCGTDRHSLDQIYIAIMQKAFDLKIESTLLPSFNTASNFMWDGLEHFSSFGHLKKIQFVDTNDYRMRSLHKFIISKIRAQSQLRNGSSSSSNSSGSGQSDNQRMASSASENDQGSGQSHNRRMASSASENDQGSGQSHNRRMTSLARENDQSFRVIGSGTSQSPIELFCSGVARRDRRIAVTGTVTVNGRTTTFSNRRTRSHRDQSQSSRVNITFTRGHGTQLSISNANDTSLSSSDSDETDEDSDVAVGDEDVEMATSNETDHSEVMASDDDLSSESDESSDAMGSDSDAEEQSDSDSDDRKSALSKEQESQFWTVVSFGQLNNGVASQGSVLRAKSGASQGKRALPSQKNTQSTSSSSMRHPNMSLDDSTMPCSICLSDMREESDDVVVQLSLCSHLYHKECIKSAFAVKRQCPLCMLWYGECIGYQPSNATMTVKQIPGSVPGHRNAKGFHEITYHVPAGIQIEGHIRPGQPYGSTTRFAYLPNNAAGTHVLKLLKLAFKRRLIFTIGDSVTTGRKNMPVWNNIHHKTSKKGGSFGYPDPGYLDRVKEELSMVGVRSEHLN</sequence>
<evidence type="ECO:0000256" key="8">
    <source>
        <dbReference type="PROSITE-ProRule" id="PRU00175"/>
    </source>
</evidence>
<dbReference type="CDD" id="cd09633">
    <property type="entry name" value="Deltex_C"/>
    <property type="match status" value="1"/>
</dbReference>
<dbReference type="Gene3D" id="3.40.220.10">
    <property type="entry name" value="Leucine Aminopeptidase, subunit E, domain 1"/>
    <property type="match status" value="1"/>
</dbReference>
<evidence type="ECO:0000256" key="1">
    <source>
        <dbReference type="ARBA" id="ARBA00000900"/>
    </source>
</evidence>
<evidence type="ECO:0000259" key="11">
    <source>
        <dbReference type="PROSITE" id="PS50089"/>
    </source>
</evidence>
<dbReference type="GO" id="GO:0008270">
    <property type="term" value="F:zinc ion binding"/>
    <property type="evidence" value="ECO:0007669"/>
    <property type="project" value="UniProtKB-KW"/>
</dbReference>
<feature type="compositionally biased region" description="Low complexity" evidence="10">
    <location>
        <begin position="150"/>
        <end position="169"/>
    </location>
</feature>
<comment type="similarity">
    <text evidence="3 9">Belongs to the Deltex family.</text>
</comment>
<evidence type="ECO:0000256" key="3">
    <source>
        <dbReference type="ARBA" id="ARBA00009413"/>
    </source>
</evidence>
<keyword evidence="6 8" id="KW-0863">Zinc-finger</keyword>
<dbReference type="GO" id="GO:0005737">
    <property type="term" value="C:cytoplasm"/>
    <property type="evidence" value="ECO:0007669"/>
    <property type="project" value="UniProtKB-SubCell"/>
</dbReference>
<keyword evidence="9" id="KW-0963">Cytoplasm</keyword>
<dbReference type="GO" id="GO:0016567">
    <property type="term" value="P:protein ubiquitination"/>
    <property type="evidence" value="ECO:0007669"/>
    <property type="project" value="UniProtKB-UniRule"/>
</dbReference>
<evidence type="ECO:0000256" key="6">
    <source>
        <dbReference type="ARBA" id="ARBA00022771"/>
    </source>
</evidence>
<dbReference type="GO" id="GO:0007219">
    <property type="term" value="P:Notch signaling pathway"/>
    <property type="evidence" value="ECO:0007669"/>
    <property type="project" value="InterPro"/>
</dbReference>
<dbReference type="SMART" id="SM00184">
    <property type="entry name" value="RING"/>
    <property type="match status" value="1"/>
</dbReference>
<reference evidence="12" key="1">
    <citation type="submission" date="2014-05" db="EMBL/GenBank/DDBJ databases">
        <title>The genome and life-stage specific transcriptomes of Globodera pallida elucidate key aspects of plant parasitism by a cyst nematode.</title>
        <authorList>
            <person name="Cotton J.A."/>
            <person name="Lilley C.J."/>
            <person name="Jones L.M."/>
            <person name="Kikuchi T."/>
            <person name="Reid A.J."/>
            <person name="Thorpe P."/>
            <person name="Tsai I.J."/>
            <person name="Beasley H."/>
            <person name="Blok V."/>
            <person name="Cock P.J.A."/>
            <person name="Van den Akker S.E."/>
            <person name="Holroyd N."/>
            <person name="Hunt M."/>
            <person name="Mantelin S."/>
            <person name="Naghra H."/>
            <person name="Pain A."/>
            <person name="Palomares-Rius J.E."/>
            <person name="Zarowiecki M."/>
            <person name="Berriman M."/>
            <person name="Jones J.T."/>
            <person name="Urwin P.E."/>
        </authorList>
    </citation>
    <scope>NUCLEOTIDE SEQUENCE [LARGE SCALE GENOMIC DNA]</scope>
    <source>
        <strain evidence="12">Lindley</strain>
    </source>
</reference>
<dbReference type="Pfam" id="PF18102">
    <property type="entry name" value="DTC"/>
    <property type="match status" value="1"/>
</dbReference>
<proteinExistence type="inferred from homology"/>
<reference evidence="13" key="2">
    <citation type="submission" date="2016-06" db="UniProtKB">
        <authorList>
            <consortium name="WormBaseParasite"/>
        </authorList>
    </citation>
    <scope>IDENTIFICATION</scope>
</reference>
<feature type="compositionally biased region" description="Low complexity" evidence="10">
    <location>
        <begin position="416"/>
        <end position="427"/>
    </location>
</feature>
<feature type="region of interest" description="Disordered" evidence="10">
    <location>
        <begin position="401"/>
        <end position="435"/>
    </location>
</feature>
<evidence type="ECO:0000256" key="7">
    <source>
        <dbReference type="ARBA" id="ARBA00022833"/>
    </source>
</evidence>
<feature type="region of interest" description="Disordered" evidence="10">
    <location>
        <begin position="150"/>
        <end position="208"/>
    </location>
</feature>
<name>A0A183CAI8_GLOPA</name>
<protein>
    <recommendedName>
        <fullName evidence="9">E3 ubiquitin-protein ligase</fullName>
        <ecNumber evidence="9">2.3.2.27</ecNumber>
    </recommendedName>
</protein>
<evidence type="ECO:0000313" key="13">
    <source>
        <dbReference type="WBParaSite" id="GPLIN_000988800"/>
    </source>
</evidence>
<dbReference type="Gene3D" id="3.30.40.10">
    <property type="entry name" value="Zinc/RING finger domain, C3HC4 (zinc finger)"/>
    <property type="match status" value="1"/>
</dbReference>
<dbReference type="InterPro" id="IPR001841">
    <property type="entry name" value="Znf_RING"/>
</dbReference>
<dbReference type="UniPathway" id="UPA00143"/>
<keyword evidence="12" id="KW-1185">Reference proteome</keyword>
<dbReference type="PROSITE" id="PS50089">
    <property type="entry name" value="ZF_RING_2"/>
    <property type="match status" value="1"/>
</dbReference>
<evidence type="ECO:0000256" key="10">
    <source>
        <dbReference type="SAM" id="MobiDB-lite"/>
    </source>
</evidence>
<keyword evidence="4 9" id="KW-0808">Transferase</keyword>
<evidence type="ECO:0000256" key="5">
    <source>
        <dbReference type="ARBA" id="ARBA00022723"/>
    </source>
</evidence>
<dbReference type="PANTHER" id="PTHR12622">
    <property type="entry name" value="DELTEX-RELATED"/>
    <property type="match status" value="1"/>
</dbReference>
<feature type="region of interest" description="Disordered" evidence="10">
    <location>
        <begin position="257"/>
        <end position="375"/>
    </location>
</feature>
<feature type="compositionally biased region" description="Polar residues" evidence="10">
    <location>
        <begin position="170"/>
        <end position="204"/>
    </location>
</feature>
<feature type="compositionally biased region" description="Acidic residues" evidence="10">
    <location>
        <begin position="356"/>
        <end position="366"/>
    </location>
</feature>
<evidence type="ECO:0000256" key="2">
    <source>
        <dbReference type="ARBA" id="ARBA00004906"/>
    </source>
</evidence>
<feature type="compositionally biased region" description="Polar residues" evidence="10">
    <location>
        <begin position="273"/>
        <end position="296"/>
    </location>
</feature>
<dbReference type="InterPro" id="IPR039396">
    <property type="entry name" value="Deltex_C"/>
</dbReference>
<dbReference type="InterPro" id="IPR039399">
    <property type="entry name" value="Deltex_C_sf"/>
</dbReference>
<evidence type="ECO:0000256" key="9">
    <source>
        <dbReference type="RuleBase" id="RU367105"/>
    </source>
</evidence>
<organism evidence="12 13">
    <name type="scientific">Globodera pallida</name>
    <name type="common">Potato cyst nematode worm</name>
    <name type="synonym">Heterodera pallida</name>
    <dbReference type="NCBI Taxonomy" id="36090"/>
    <lineage>
        <taxon>Eukaryota</taxon>
        <taxon>Metazoa</taxon>
        <taxon>Ecdysozoa</taxon>
        <taxon>Nematoda</taxon>
        <taxon>Chromadorea</taxon>
        <taxon>Rhabditida</taxon>
        <taxon>Tylenchina</taxon>
        <taxon>Tylenchomorpha</taxon>
        <taxon>Tylenchoidea</taxon>
        <taxon>Heteroderidae</taxon>
        <taxon>Heteroderinae</taxon>
        <taxon>Globodera</taxon>
    </lineage>
</organism>
<evidence type="ECO:0000256" key="4">
    <source>
        <dbReference type="ARBA" id="ARBA00022679"/>
    </source>
</evidence>
<dbReference type="EC" id="2.3.2.27" evidence="9"/>
<dbReference type="SUPFAM" id="SSF57850">
    <property type="entry name" value="RING/U-box"/>
    <property type="match status" value="1"/>
</dbReference>
<dbReference type="Proteomes" id="UP000050741">
    <property type="component" value="Unassembled WGS sequence"/>
</dbReference>
<keyword evidence="7 9" id="KW-0862">Zinc</keyword>
<evidence type="ECO:0000313" key="12">
    <source>
        <dbReference type="Proteomes" id="UP000050741"/>
    </source>
</evidence>
<dbReference type="WBParaSite" id="GPLIN_000988800">
    <property type="protein sequence ID" value="GPLIN_000988800"/>
    <property type="gene ID" value="GPLIN_000988800"/>
</dbReference>
<dbReference type="AlphaFoldDB" id="A0A183CAI8"/>
<feature type="domain" description="RING-type" evidence="11">
    <location>
        <begin position="442"/>
        <end position="485"/>
    </location>
</feature>
<comment type="pathway">
    <text evidence="2 9">Protein modification; protein ubiquitination.</text>
</comment>
<dbReference type="Gene3D" id="3.30.390.130">
    <property type="match status" value="1"/>
</dbReference>
<dbReference type="InterPro" id="IPR043472">
    <property type="entry name" value="Macro_dom-like"/>
</dbReference>
<comment type="catalytic activity">
    <reaction evidence="1 9">
        <text>S-ubiquitinyl-[E2 ubiquitin-conjugating enzyme]-L-cysteine + [acceptor protein]-L-lysine = [E2 ubiquitin-conjugating enzyme]-L-cysteine + N(6)-ubiquitinyl-[acceptor protein]-L-lysine.</text>
        <dbReference type="EC" id="2.3.2.27"/>
    </reaction>
</comment>
<accession>A0A183CAI8</accession>
<dbReference type="GO" id="GO:0061630">
    <property type="term" value="F:ubiquitin protein ligase activity"/>
    <property type="evidence" value="ECO:0007669"/>
    <property type="project" value="UniProtKB-UniRule"/>
</dbReference>
<feature type="compositionally biased region" description="Acidic residues" evidence="10">
    <location>
        <begin position="336"/>
        <end position="349"/>
    </location>
</feature>
<comment type="subcellular location">
    <subcellularLocation>
        <location evidence="9">Cytoplasm</location>
    </subcellularLocation>
</comment>